<dbReference type="EMBL" id="JAJSBI010000002">
    <property type="protein sequence ID" value="MCD9873391.1"/>
    <property type="molecule type" value="Genomic_DNA"/>
</dbReference>
<protein>
    <submittedName>
        <fullName evidence="2">Uncharacterized protein</fullName>
    </submittedName>
</protein>
<dbReference type="RefSeq" id="WP_232647377.1">
    <property type="nucleotide sequence ID" value="NZ_JAJSBI010000002.1"/>
</dbReference>
<feature type="transmembrane region" description="Helical" evidence="1">
    <location>
        <begin position="15"/>
        <end position="35"/>
    </location>
</feature>
<keyword evidence="3" id="KW-1185">Reference proteome</keyword>
<gene>
    <name evidence="2" type="ORF">LJ657_06875</name>
</gene>
<comment type="caution">
    <text evidence="2">The sequence shown here is derived from an EMBL/GenBank/DDBJ whole genome shotgun (WGS) entry which is preliminary data.</text>
</comment>
<keyword evidence="1" id="KW-0472">Membrane</keyword>
<keyword evidence="1" id="KW-0812">Transmembrane</keyword>
<evidence type="ECO:0000256" key="1">
    <source>
        <dbReference type="SAM" id="Phobius"/>
    </source>
</evidence>
<dbReference type="Proteomes" id="UP001108029">
    <property type="component" value="Unassembled WGS sequence"/>
</dbReference>
<dbReference type="AlphaFoldDB" id="A0A9Q3VJM8"/>
<keyword evidence="1" id="KW-1133">Transmembrane helix</keyword>
<organism evidence="2 3">
    <name type="scientific">Streptomyces guryensis</name>
    <dbReference type="NCBI Taxonomy" id="2886947"/>
    <lineage>
        <taxon>Bacteria</taxon>
        <taxon>Bacillati</taxon>
        <taxon>Actinomycetota</taxon>
        <taxon>Actinomycetes</taxon>
        <taxon>Kitasatosporales</taxon>
        <taxon>Streptomycetaceae</taxon>
        <taxon>Streptomyces</taxon>
    </lineage>
</organism>
<proteinExistence type="predicted"/>
<accession>A0A9Q3VJM8</accession>
<evidence type="ECO:0000313" key="3">
    <source>
        <dbReference type="Proteomes" id="UP001108029"/>
    </source>
</evidence>
<evidence type="ECO:0000313" key="2">
    <source>
        <dbReference type="EMBL" id="MCD9873391.1"/>
    </source>
</evidence>
<sequence length="202" mass="20516">MFNQFGSEIQSGSRLAAVVVGIMVAWSLPSAGLTARSRPGALFMAWQKELPGDGTVPRSGVTAVYSPPLPGAPATVTGCSVGQCRKPGPVAASGPLDTDGKSGLREALGTKAGRAFFRPDVLFAPVCCFPPSPHADSGGVIAAAPATAAARPAKVLRSNSSLMAAALLLPGVEALHLAGNVNDMFLAEQEGERGETLHSPSD</sequence>
<name>A0A9Q3VJM8_9ACTN</name>
<reference evidence="2" key="1">
    <citation type="submission" date="2021-12" db="EMBL/GenBank/DDBJ databases">
        <authorList>
            <person name="Lee J.-H."/>
            <person name="Kim S.-B."/>
        </authorList>
    </citation>
    <scope>NUCLEOTIDE SEQUENCE</scope>
    <source>
        <strain evidence="2">NR30</strain>
    </source>
</reference>